<dbReference type="GO" id="GO:0006357">
    <property type="term" value="P:regulation of transcription by RNA polymerase II"/>
    <property type="evidence" value="ECO:0007669"/>
    <property type="project" value="InterPro"/>
</dbReference>
<dbReference type="EMBL" id="KV863405">
    <property type="protein sequence ID" value="ONK55509.1"/>
    <property type="molecule type" value="Genomic_DNA"/>
</dbReference>
<dbReference type="InterPro" id="IPR001356">
    <property type="entry name" value="HD"/>
</dbReference>
<evidence type="ECO:0000256" key="5">
    <source>
        <dbReference type="SAM" id="MobiDB-lite"/>
    </source>
</evidence>
<dbReference type="Pfam" id="PF15612">
    <property type="entry name" value="WHIM1"/>
    <property type="match status" value="1"/>
</dbReference>
<dbReference type="Pfam" id="PF15613">
    <property type="entry name" value="WSD"/>
    <property type="match status" value="1"/>
</dbReference>
<evidence type="ECO:0000256" key="4">
    <source>
        <dbReference type="RuleBase" id="RU000682"/>
    </source>
</evidence>
<dbReference type="Proteomes" id="UP000243459">
    <property type="component" value="Unassembled WGS sequence"/>
</dbReference>
<protein>
    <recommendedName>
        <fullName evidence="10">Homeobox domain-containing protein</fullName>
    </recommendedName>
</protein>
<keyword evidence="3 4" id="KW-0371">Homeobox</keyword>
<dbReference type="PROSITE" id="PS50071">
    <property type="entry name" value="HOMEOBOX_2"/>
    <property type="match status" value="1"/>
</dbReference>
<feature type="region of interest" description="Disordered" evidence="5">
    <location>
        <begin position="265"/>
        <end position="310"/>
    </location>
</feature>
<dbReference type="AlphaFoldDB" id="A0A1R3L7C1"/>
<evidence type="ECO:0000256" key="3">
    <source>
        <dbReference type="PROSITE-ProRule" id="PRU00108"/>
    </source>
</evidence>
<dbReference type="PANTHER" id="PTHR36968:SF8">
    <property type="entry name" value="HOMEOBOX-DDT DOMAIN PROTEIN RLT3 ISOFORM X1"/>
    <property type="match status" value="1"/>
</dbReference>
<accession>A0A1R3L7C1</accession>
<feature type="compositionally biased region" description="Low complexity" evidence="5">
    <location>
        <begin position="624"/>
        <end position="634"/>
    </location>
</feature>
<dbReference type="SMART" id="SM00389">
    <property type="entry name" value="HOX"/>
    <property type="match status" value="1"/>
</dbReference>
<dbReference type="PANTHER" id="PTHR36968">
    <property type="entry name" value="HOMEOBOX-DDT DOMAIN PROTEIN RLT2"/>
    <property type="match status" value="1"/>
</dbReference>
<dbReference type="OrthoDB" id="6159439at2759"/>
<dbReference type="SUPFAM" id="SSF46689">
    <property type="entry name" value="Homeodomain-like"/>
    <property type="match status" value="1"/>
</dbReference>
<feature type="domain" description="DDT" evidence="7">
    <location>
        <begin position="395"/>
        <end position="454"/>
    </location>
</feature>
<organism evidence="8 9">
    <name type="scientific">Asparagus officinalis</name>
    <name type="common">Garden asparagus</name>
    <dbReference type="NCBI Taxonomy" id="4686"/>
    <lineage>
        <taxon>Eukaryota</taxon>
        <taxon>Viridiplantae</taxon>
        <taxon>Streptophyta</taxon>
        <taxon>Embryophyta</taxon>
        <taxon>Tracheophyta</taxon>
        <taxon>Spermatophyta</taxon>
        <taxon>Magnoliopsida</taxon>
        <taxon>Liliopsida</taxon>
        <taxon>Asparagales</taxon>
        <taxon>Asparagaceae</taxon>
        <taxon>Asparagoideae</taxon>
        <taxon>Asparagus</taxon>
    </lineage>
</organism>
<evidence type="ECO:0000259" key="6">
    <source>
        <dbReference type="PROSITE" id="PS50071"/>
    </source>
</evidence>
<dbReference type="InterPro" id="IPR044977">
    <property type="entry name" value="RLT1-3"/>
</dbReference>
<dbReference type="Pfam" id="PF00046">
    <property type="entry name" value="Homeodomain"/>
    <property type="match status" value="1"/>
</dbReference>
<feature type="domain" description="Homeobox" evidence="6">
    <location>
        <begin position="8"/>
        <end position="68"/>
    </location>
</feature>
<dbReference type="GO" id="GO:0003677">
    <property type="term" value="F:DNA binding"/>
    <property type="evidence" value="ECO:0007669"/>
    <property type="project" value="UniProtKB-UniRule"/>
</dbReference>
<evidence type="ECO:0000313" key="8">
    <source>
        <dbReference type="EMBL" id="ONK55509.1"/>
    </source>
</evidence>
<evidence type="ECO:0000259" key="7">
    <source>
        <dbReference type="PROSITE" id="PS50827"/>
    </source>
</evidence>
<evidence type="ECO:0008006" key="10">
    <source>
        <dbReference type="Google" id="ProtNLM"/>
    </source>
</evidence>
<dbReference type="InterPro" id="IPR009057">
    <property type="entry name" value="Homeodomain-like_sf"/>
</dbReference>
<reference evidence="9" key="1">
    <citation type="journal article" date="2017" name="Nat. Commun.">
        <title>The asparagus genome sheds light on the origin and evolution of a young Y chromosome.</title>
        <authorList>
            <person name="Harkess A."/>
            <person name="Zhou J."/>
            <person name="Xu C."/>
            <person name="Bowers J.E."/>
            <person name="Van der Hulst R."/>
            <person name="Ayyampalayam S."/>
            <person name="Mercati F."/>
            <person name="Riccardi P."/>
            <person name="McKain M.R."/>
            <person name="Kakrana A."/>
            <person name="Tang H."/>
            <person name="Ray J."/>
            <person name="Groenendijk J."/>
            <person name="Arikit S."/>
            <person name="Mathioni S.M."/>
            <person name="Nakano M."/>
            <person name="Shan H."/>
            <person name="Telgmann-Rauber A."/>
            <person name="Kanno A."/>
            <person name="Yue Z."/>
            <person name="Chen H."/>
            <person name="Li W."/>
            <person name="Chen Y."/>
            <person name="Xu X."/>
            <person name="Zhang Y."/>
            <person name="Luo S."/>
            <person name="Chen H."/>
            <person name="Gao J."/>
            <person name="Mao Z."/>
            <person name="Pires J.C."/>
            <person name="Luo M."/>
            <person name="Kudrna D."/>
            <person name="Wing R.A."/>
            <person name="Meyers B.C."/>
            <person name="Yi K."/>
            <person name="Kong H."/>
            <person name="Lavrijsen P."/>
            <person name="Sunseri F."/>
            <person name="Falavigna A."/>
            <person name="Ye Y."/>
            <person name="Leebens-Mack J.H."/>
            <person name="Chen G."/>
        </authorList>
    </citation>
    <scope>NUCLEOTIDE SEQUENCE [LARGE SCALE GENOMIC DNA]</scope>
    <source>
        <strain evidence="9">cv. DH0086</strain>
    </source>
</reference>
<feature type="region of interest" description="Disordered" evidence="5">
    <location>
        <begin position="606"/>
        <end position="658"/>
    </location>
</feature>
<dbReference type="CDD" id="cd00086">
    <property type="entry name" value="homeodomain"/>
    <property type="match status" value="1"/>
</dbReference>
<feature type="DNA-binding region" description="Homeobox" evidence="3">
    <location>
        <begin position="10"/>
        <end position="69"/>
    </location>
</feature>
<gene>
    <name evidence="8" type="ORF">A4U43_UnF2110</name>
</gene>
<dbReference type="InterPro" id="IPR018501">
    <property type="entry name" value="DDT_dom"/>
</dbReference>
<dbReference type="PROSITE" id="PS50827">
    <property type="entry name" value="DDT"/>
    <property type="match status" value="1"/>
</dbReference>
<evidence type="ECO:0000256" key="2">
    <source>
        <dbReference type="ARBA" id="ARBA00023242"/>
    </source>
</evidence>
<dbReference type="InterPro" id="IPR028941">
    <property type="entry name" value="WHIM2_dom"/>
</dbReference>
<keyword evidence="9" id="KW-1185">Reference proteome</keyword>
<feature type="compositionally biased region" description="Basic residues" evidence="5">
    <location>
        <begin position="649"/>
        <end position="658"/>
    </location>
</feature>
<keyword evidence="2 3" id="KW-0539">Nucleus</keyword>
<evidence type="ECO:0000313" key="9">
    <source>
        <dbReference type="Proteomes" id="UP000243459"/>
    </source>
</evidence>
<dbReference type="InterPro" id="IPR028942">
    <property type="entry name" value="WHIM1_dom"/>
</dbReference>
<name>A0A1R3L7C1_ASPOF</name>
<proteinExistence type="predicted"/>
<keyword evidence="3 4" id="KW-0238">DNA-binding</keyword>
<comment type="subcellular location">
    <subcellularLocation>
        <location evidence="1 3 4">Nucleus</location>
    </subcellularLocation>
</comment>
<dbReference type="OMA" id="RARVNCF"/>
<dbReference type="GO" id="GO:0005634">
    <property type="term" value="C:nucleus"/>
    <property type="evidence" value="ECO:0007669"/>
    <property type="project" value="UniProtKB-SubCell"/>
</dbReference>
<dbReference type="Gene3D" id="1.10.10.60">
    <property type="entry name" value="Homeodomain-like"/>
    <property type="match status" value="1"/>
</dbReference>
<evidence type="ECO:0000256" key="1">
    <source>
        <dbReference type="ARBA" id="ARBA00004123"/>
    </source>
</evidence>
<sequence>MRNDTTSSRKDHGTKKKTPFQLDLLEKYYSEEKYPKQEAMEEYAALLNLTYKQVRTWFAERRRKEKREMEARGKPDCNAIKWKFNRIANEGQPTSQKKCRSLPIKAQVKHNTPSDCCRVCDPKSVKFKRKYGVISSDNLPVGQKNHRFHQRVLFSKEYILKKVFRKDGPPLGVEFDSLPASSFCFHKDSGLLRSDWNFQGVPKRRKILASPTVKPGPVQVQTNPCKNYGIGKGLMTAWRATNPDNARLPSKFNFVDGGATMPFKSAIKERPRRSSGGGQQNQSNQRKKFQEARRPVMKKRKVPSGKGERPRTVCRLLNDAPKFLEQSNLSRRLLDDEELELRELQTGSTSSRCSVHFASNGSHGCPLCKDLLAEFPPQIVKMRQPLSRRPWDSSPELVKKLFKIFRFLYGNAATIKICPYTLDDLAHAFTDKDSMLLGKIHVALLELFLLDVQRALTAGLIPRASKDHRFLSFLHFVREQECDMNIWNQFLNPLTWTEVLRQVLVAAGFGLKSNTARTAMFNKERNQMEKYGLRSRTLKGELFAILSEQGNGGLTVCELAKAPQVVALDLPNTNKEVEEQICLTLSSDITLFEKIAPSAYRLRIGPDIKGKEGHQSDSDDSGSVDDNFSASSSNDESDASEELNSTGQRTKRYKRRCKRTGQQLTEYTEIDESYSGEAWVLGLMEGEYSDLSINEKLDVLIALLDLAGAASVYRMEESGKTLPATMPNSWCHGSGAKIKKSSTRSHQQDLEIISGASKGVKTSIANGTEAEDKSQPDIHQVQSVHLGYDRRYNSYWLFLGPCDAHDPGHRRVYFESSEDGHWKVIDTAQAFDALLSSLDCRGTREAHLFASLDKRANSLCQAMDDWMTNEFTGRQERGCYSTEFDSNSGDGSSAVSDVDNISRSLEPIDRAASGGMVLELGKTRREEKQKWDRLQAFDKWVWNGFYSHLNAIKRTKRSYMETLTRCQSCHDLYLRDEKHCRICHLTFELDFDLEEKYAVHVATCRTKEDSCEFPKHKVLPSQLQALKAAIHAIEACMPEAALSAAWTRSAHNLWVKRLQRTSSLPELLQVVTDFVGVINEEWLYGCASKLGSHAALDDIIVCFQTMPQTTSAVALWMVKLDALIAPCFGKAQPQQAECRPQLRGRPS</sequence>
<dbReference type="Gramene" id="ONK55509">
    <property type="protein sequence ID" value="ONK55509"/>
    <property type="gene ID" value="A4U43_UnF2110"/>
</dbReference>
<dbReference type="Pfam" id="PF02791">
    <property type="entry name" value="DDT"/>
    <property type="match status" value="1"/>
</dbReference>
<feature type="compositionally biased region" description="Basic and acidic residues" evidence="5">
    <location>
        <begin position="606"/>
        <end position="617"/>
    </location>
</feature>